<evidence type="ECO:0000256" key="6">
    <source>
        <dbReference type="PROSITE-ProRule" id="PRU00277"/>
    </source>
</evidence>
<sequence length="481" mass="53972">MKKIFFIPLLALFAACESSPKNISEIDLDNFKHRISYALGADMGANLYNIPEEIYEQLDKSELEAGFYTLLTDESLKSIECREILETALSNPAGIDTSKHSMGEVSNCYGSVFGEMMRNSLTSKEAMDEINPEVAKMGFAMALDKTDTLIELEERQTMIMNFNNDLNKFVGEEFMMDMAKKHADDVKDDEYILIENEAGNGTPIDLSMEYDVVYTLTNIKGDTIISTYQDPSLPEAQNSQVVNADDIVFPEVWKKAAEFMEVGGSYTIYSSYEYAFGEEGLRAPNSPTYVIQPYAAIIIYSRVLSQDERFAKVKAQGRKVIENAKNKPNTFVDPSGYILTTIEEGKGKKVEEGADVQAHYILSNSNGEVIENSYMGAAQSNQPAPSFSLNGVVKGWQLAIPQMREGGRYKLVLPYDLAYGEQGNQGIQPYETLTFEIEVIKSGEPGSLVQPRQQQQQQFTEEQMKQLQEQLQKQQGEMEQQ</sequence>
<reference evidence="9 10" key="1">
    <citation type="submission" date="2017-12" db="EMBL/GenBank/DDBJ databases">
        <title>The draft genome sequence of Brumimicrobium saltpan LHR20.</title>
        <authorList>
            <person name="Do Z.-J."/>
            <person name="Luo H.-R."/>
        </authorList>
    </citation>
    <scope>NUCLEOTIDE SEQUENCE [LARGE SCALE GENOMIC DNA]</scope>
    <source>
        <strain evidence="9 10">LHR20</strain>
    </source>
</reference>
<proteinExistence type="inferred from homology"/>
<evidence type="ECO:0000256" key="1">
    <source>
        <dbReference type="ARBA" id="ARBA00000971"/>
    </source>
</evidence>
<comment type="caution">
    <text evidence="9">The sequence shown here is derived from an EMBL/GenBank/DDBJ whole genome shotgun (WGS) entry which is preliminary data.</text>
</comment>
<dbReference type="Proteomes" id="UP000236654">
    <property type="component" value="Unassembled WGS sequence"/>
</dbReference>
<dbReference type="GO" id="GO:0003755">
    <property type="term" value="F:peptidyl-prolyl cis-trans isomerase activity"/>
    <property type="evidence" value="ECO:0007669"/>
    <property type="project" value="UniProtKB-KW"/>
</dbReference>
<dbReference type="EMBL" id="PJNI01000015">
    <property type="protein sequence ID" value="PKR79965.1"/>
    <property type="molecule type" value="Genomic_DNA"/>
</dbReference>
<dbReference type="InterPro" id="IPR001179">
    <property type="entry name" value="PPIase_FKBP_dom"/>
</dbReference>
<dbReference type="PROSITE" id="PS50059">
    <property type="entry name" value="FKBP_PPIASE"/>
    <property type="match status" value="1"/>
</dbReference>
<dbReference type="PANTHER" id="PTHR43811:SF19">
    <property type="entry name" value="39 KDA FK506-BINDING NUCLEAR PROTEIN"/>
    <property type="match status" value="1"/>
</dbReference>
<keyword evidence="4 6" id="KW-0697">Rotamase</keyword>
<dbReference type="PANTHER" id="PTHR43811">
    <property type="entry name" value="FKBP-TYPE PEPTIDYL-PROLYL CIS-TRANS ISOMERASE FKPA"/>
    <property type="match status" value="1"/>
</dbReference>
<feature type="compositionally biased region" description="Low complexity" evidence="7">
    <location>
        <begin position="450"/>
        <end position="481"/>
    </location>
</feature>
<feature type="domain" description="PPIase FKBP-type" evidence="8">
    <location>
        <begin position="353"/>
        <end position="443"/>
    </location>
</feature>
<dbReference type="InterPro" id="IPR046357">
    <property type="entry name" value="PPIase_dom_sf"/>
</dbReference>
<evidence type="ECO:0000256" key="5">
    <source>
        <dbReference type="ARBA" id="ARBA00023235"/>
    </source>
</evidence>
<dbReference type="Gene3D" id="3.10.50.40">
    <property type="match status" value="2"/>
</dbReference>
<evidence type="ECO:0000313" key="9">
    <source>
        <dbReference type="EMBL" id="PKR79965.1"/>
    </source>
</evidence>
<dbReference type="Pfam" id="PF00254">
    <property type="entry name" value="FKBP_C"/>
    <property type="match status" value="1"/>
</dbReference>
<dbReference type="SUPFAM" id="SSF54534">
    <property type="entry name" value="FKBP-like"/>
    <property type="match status" value="2"/>
</dbReference>
<dbReference type="EC" id="5.2.1.8" evidence="3 6"/>
<dbReference type="RefSeq" id="WP_101335290.1">
    <property type="nucleotide sequence ID" value="NZ_PJNI01000015.1"/>
</dbReference>
<accession>A0A2I0R098</accession>
<evidence type="ECO:0000256" key="2">
    <source>
        <dbReference type="ARBA" id="ARBA00006577"/>
    </source>
</evidence>
<dbReference type="AlphaFoldDB" id="A0A2I0R098"/>
<keyword evidence="10" id="KW-1185">Reference proteome</keyword>
<keyword evidence="5 6" id="KW-0413">Isomerase</keyword>
<dbReference type="PROSITE" id="PS51257">
    <property type="entry name" value="PROKAR_LIPOPROTEIN"/>
    <property type="match status" value="1"/>
</dbReference>
<gene>
    <name evidence="9" type="ORF">CW751_12105</name>
</gene>
<evidence type="ECO:0000259" key="8">
    <source>
        <dbReference type="PROSITE" id="PS50059"/>
    </source>
</evidence>
<comment type="catalytic activity">
    <reaction evidence="1 6">
        <text>[protein]-peptidylproline (omega=180) = [protein]-peptidylproline (omega=0)</text>
        <dbReference type="Rhea" id="RHEA:16237"/>
        <dbReference type="Rhea" id="RHEA-COMP:10747"/>
        <dbReference type="Rhea" id="RHEA-COMP:10748"/>
        <dbReference type="ChEBI" id="CHEBI:83833"/>
        <dbReference type="ChEBI" id="CHEBI:83834"/>
        <dbReference type="EC" id="5.2.1.8"/>
    </reaction>
</comment>
<comment type="similarity">
    <text evidence="2">Belongs to the FKBP-type PPIase family.</text>
</comment>
<evidence type="ECO:0000256" key="7">
    <source>
        <dbReference type="SAM" id="MobiDB-lite"/>
    </source>
</evidence>
<evidence type="ECO:0000256" key="4">
    <source>
        <dbReference type="ARBA" id="ARBA00023110"/>
    </source>
</evidence>
<evidence type="ECO:0000256" key="3">
    <source>
        <dbReference type="ARBA" id="ARBA00013194"/>
    </source>
</evidence>
<feature type="region of interest" description="Disordered" evidence="7">
    <location>
        <begin position="446"/>
        <end position="481"/>
    </location>
</feature>
<name>A0A2I0R098_9FLAO</name>
<organism evidence="9 10">
    <name type="scientific">Brumimicrobium salinarum</name>
    <dbReference type="NCBI Taxonomy" id="2058658"/>
    <lineage>
        <taxon>Bacteria</taxon>
        <taxon>Pseudomonadati</taxon>
        <taxon>Bacteroidota</taxon>
        <taxon>Flavobacteriia</taxon>
        <taxon>Flavobacteriales</taxon>
        <taxon>Crocinitomicaceae</taxon>
        <taxon>Brumimicrobium</taxon>
    </lineage>
</organism>
<dbReference type="OrthoDB" id="9814548at2"/>
<evidence type="ECO:0000313" key="10">
    <source>
        <dbReference type="Proteomes" id="UP000236654"/>
    </source>
</evidence>
<protein>
    <recommendedName>
        <fullName evidence="3 6">peptidylprolyl isomerase</fullName>
        <ecNumber evidence="3 6">5.2.1.8</ecNumber>
    </recommendedName>
</protein>